<dbReference type="Gene3D" id="2.130.10.10">
    <property type="entry name" value="YVTN repeat-like/Quinoprotein amine dehydrogenase"/>
    <property type="match status" value="1"/>
</dbReference>
<protein>
    <submittedName>
        <fullName evidence="1">Uncharacterized protein</fullName>
    </submittedName>
</protein>
<dbReference type="AlphaFoldDB" id="A0A399D0H0"/>
<sequence>MIKMIKNYTLFFYPIFLHKLKKNRQTLLQIFLVALTGTLFSCSTNTKESGISVTFPQPSEPIQITKSSKEHLFASYYGINSWSADQQFATVLQTDIKNRLPDENDLATLGLVDMKTYDFIPLTQTRAWNFQQGCMAHWLGTSPDSLIIFNDLREGKFVSVIMNVHTKAEIKIIPYPVSAVSSNGKEAVSINFARLRKTRSDYGYGGNGQDAKENTQFPEDDGLFLVNLETGDAKLIVSIAQVKEMVPEIPEEGIEYFNHTLFSRDGSKIFWLARAIPNRNTTSFTVNRDGSNLQRCFPDGWEGSHFDWLNGNELMVTANYNAKQYAHVLFTIGKQDYKRLGNGLLDYDGHGTFSPDQKWMVTDTYPSRGLREQKIYLMDMKMEAVLPLGRFTQPEEFNSHWRCDIHCRWSPNGNIIGFNSTHSGSRQVYIIHLE</sequence>
<organism evidence="1 2">
    <name type="scientific">Mariniphaga sediminis</name>
    <dbReference type="NCBI Taxonomy" id="1628158"/>
    <lineage>
        <taxon>Bacteria</taxon>
        <taxon>Pseudomonadati</taxon>
        <taxon>Bacteroidota</taxon>
        <taxon>Bacteroidia</taxon>
        <taxon>Marinilabiliales</taxon>
        <taxon>Prolixibacteraceae</taxon>
        <taxon>Mariniphaga</taxon>
    </lineage>
</organism>
<keyword evidence="2" id="KW-1185">Reference proteome</keyword>
<dbReference type="InterPro" id="IPR011659">
    <property type="entry name" value="WD40"/>
</dbReference>
<evidence type="ECO:0000313" key="2">
    <source>
        <dbReference type="Proteomes" id="UP000266441"/>
    </source>
</evidence>
<dbReference type="Proteomes" id="UP000266441">
    <property type="component" value="Unassembled WGS sequence"/>
</dbReference>
<dbReference type="SUPFAM" id="SSF69304">
    <property type="entry name" value="Tricorn protease N-terminal domain"/>
    <property type="match status" value="1"/>
</dbReference>
<evidence type="ECO:0000313" key="1">
    <source>
        <dbReference type="EMBL" id="RIH65087.1"/>
    </source>
</evidence>
<proteinExistence type="predicted"/>
<dbReference type="InterPro" id="IPR015943">
    <property type="entry name" value="WD40/YVTN_repeat-like_dom_sf"/>
</dbReference>
<dbReference type="Pfam" id="PF07676">
    <property type="entry name" value="PD40"/>
    <property type="match status" value="1"/>
</dbReference>
<accession>A0A399D0H0</accession>
<dbReference type="EMBL" id="QWET01000007">
    <property type="protein sequence ID" value="RIH65087.1"/>
    <property type="molecule type" value="Genomic_DNA"/>
</dbReference>
<comment type="caution">
    <text evidence="1">The sequence shown here is derived from an EMBL/GenBank/DDBJ whole genome shotgun (WGS) entry which is preliminary data.</text>
</comment>
<reference evidence="1 2" key="1">
    <citation type="journal article" date="2015" name="Int. J. Syst. Evol. Microbiol.">
        <title>Mariniphaga sediminis sp. nov., isolated from coastal sediment.</title>
        <authorList>
            <person name="Wang F.Q."/>
            <person name="Shen Q.Y."/>
            <person name="Chen G.J."/>
            <person name="Du Z.J."/>
        </authorList>
    </citation>
    <scope>NUCLEOTIDE SEQUENCE [LARGE SCALE GENOMIC DNA]</scope>
    <source>
        <strain evidence="1 2">SY21</strain>
    </source>
</reference>
<gene>
    <name evidence="1" type="ORF">D1164_10895</name>
</gene>
<name>A0A399D0H0_9BACT</name>